<keyword evidence="1" id="KW-0812">Transmembrane</keyword>
<comment type="caution">
    <text evidence="2">The sequence shown here is derived from an EMBL/GenBank/DDBJ whole genome shotgun (WGS) entry which is preliminary data.</text>
</comment>
<name>A0A9D1R4P0_9FIRM</name>
<keyword evidence="1" id="KW-1133">Transmembrane helix</keyword>
<gene>
    <name evidence="2" type="ORF">H9742_08920</name>
</gene>
<dbReference type="RefSeq" id="WP_318704339.1">
    <property type="nucleotide sequence ID" value="NZ_CALWMU010000014.1"/>
</dbReference>
<evidence type="ECO:0000313" key="2">
    <source>
        <dbReference type="EMBL" id="HIW81621.1"/>
    </source>
</evidence>
<reference evidence="2" key="1">
    <citation type="journal article" date="2021" name="PeerJ">
        <title>Extensive microbial diversity within the chicken gut microbiome revealed by metagenomics and culture.</title>
        <authorList>
            <person name="Gilroy R."/>
            <person name="Ravi A."/>
            <person name="Getino M."/>
            <person name="Pursley I."/>
            <person name="Horton D.L."/>
            <person name="Alikhan N.F."/>
            <person name="Baker D."/>
            <person name="Gharbi K."/>
            <person name="Hall N."/>
            <person name="Watson M."/>
            <person name="Adriaenssens E.M."/>
            <person name="Foster-Nyarko E."/>
            <person name="Jarju S."/>
            <person name="Secka A."/>
            <person name="Antonio M."/>
            <person name="Oren A."/>
            <person name="Chaudhuri R.R."/>
            <person name="La Ragione R."/>
            <person name="Hildebrand F."/>
            <person name="Pallen M.J."/>
        </authorList>
    </citation>
    <scope>NUCLEOTIDE SEQUENCE</scope>
    <source>
        <strain evidence="2">CHK195-6426</strain>
    </source>
</reference>
<reference evidence="2" key="2">
    <citation type="submission" date="2021-04" db="EMBL/GenBank/DDBJ databases">
        <authorList>
            <person name="Gilroy R."/>
        </authorList>
    </citation>
    <scope>NUCLEOTIDE SEQUENCE</scope>
    <source>
        <strain evidence="2">CHK195-6426</strain>
    </source>
</reference>
<evidence type="ECO:0000313" key="3">
    <source>
        <dbReference type="Proteomes" id="UP000824265"/>
    </source>
</evidence>
<sequence length="150" mass="16643">MDEKTIIREQERLAREKKRQKNRRKRRLAAVAAAALLIGAAWYIGWGRKMEIQPEQTAVEVTAQTGQEIVYAILTGVKGNEITYTETGEETGQTQEPAQQEQTALIPVGTEVVTRLGTVTTFSRLAAGDNVALITQEDGEETVIVRVYIL</sequence>
<evidence type="ECO:0008006" key="4">
    <source>
        <dbReference type="Google" id="ProtNLM"/>
    </source>
</evidence>
<accession>A0A9D1R4P0</accession>
<protein>
    <recommendedName>
        <fullName evidence="4">DUF5666 domain-containing protein</fullName>
    </recommendedName>
</protein>
<proteinExistence type="predicted"/>
<feature type="transmembrane region" description="Helical" evidence="1">
    <location>
        <begin position="28"/>
        <end position="46"/>
    </location>
</feature>
<dbReference type="Proteomes" id="UP000824265">
    <property type="component" value="Unassembled WGS sequence"/>
</dbReference>
<organism evidence="2 3">
    <name type="scientific">Candidatus Acetatifactor stercoripullorum</name>
    <dbReference type="NCBI Taxonomy" id="2838414"/>
    <lineage>
        <taxon>Bacteria</taxon>
        <taxon>Bacillati</taxon>
        <taxon>Bacillota</taxon>
        <taxon>Clostridia</taxon>
        <taxon>Lachnospirales</taxon>
        <taxon>Lachnospiraceae</taxon>
        <taxon>Acetatifactor</taxon>
    </lineage>
</organism>
<keyword evidence="1" id="KW-0472">Membrane</keyword>
<dbReference type="EMBL" id="DXGH01000049">
    <property type="protein sequence ID" value="HIW81621.1"/>
    <property type="molecule type" value="Genomic_DNA"/>
</dbReference>
<evidence type="ECO:0000256" key="1">
    <source>
        <dbReference type="SAM" id="Phobius"/>
    </source>
</evidence>
<dbReference type="AlphaFoldDB" id="A0A9D1R4P0"/>